<comment type="subunit">
    <text evidence="4">Homooligomer.</text>
</comment>
<feature type="transmembrane region" description="Helical" evidence="9">
    <location>
        <begin position="278"/>
        <end position="297"/>
    </location>
</feature>
<dbReference type="OrthoDB" id="5547497at2759"/>
<dbReference type="PANTHER" id="PTHR11132">
    <property type="entry name" value="SOLUTE CARRIER FAMILY 35"/>
    <property type="match status" value="1"/>
</dbReference>
<protein>
    <recommendedName>
        <fullName evidence="10">Sugar phosphate transporter domain-containing protein</fullName>
    </recommendedName>
</protein>
<feature type="transmembrane region" description="Helical" evidence="9">
    <location>
        <begin position="168"/>
        <end position="187"/>
    </location>
</feature>
<evidence type="ECO:0000256" key="4">
    <source>
        <dbReference type="ARBA" id="ARBA00011182"/>
    </source>
</evidence>
<feature type="transmembrane region" description="Helical" evidence="9">
    <location>
        <begin position="246"/>
        <end position="266"/>
    </location>
</feature>
<dbReference type="RefSeq" id="XP_016260594.1">
    <property type="nucleotide sequence ID" value="XM_016408840.1"/>
</dbReference>
<gene>
    <name evidence="11" type="ORF">PV06_07581</name>
</gene>
<keyword evidence="5 9" id="KW-0812">Transmembrane</keyword>
<feature type="transmembrane region" description="Helical" evidence="9">
    <location>
        <begin position="363"/>
        <end position="382"/>
    </location>
</feature>
<dbReference type="HOGENOM" id="CLU_048347_3_1_1"/>
<feature type="region of interest" description="Disordered" evidence="8">
    <location>
        <begin position="42"/>
        <end position="92"/>
    </location>
</feature>
<dbReference type="GeneID" id="27359655"/>
<feature type="transmembrane region" description="Helical" evidence="9">
    <location>
        <begin position="137"/>
        <end position="156"/>
    </location>
</feature>
<evidence type="ECO:0000256" key="5">
    <source>
        <dbReference type="ARBA" id="ARBA00022692"/>
    </source>
</evidence>
<comment type="similarity">
    <text evidence="3">Belongs to the TPT transporter family. SLC35D subfamily.</text>
</comment>
<name>A0A0D2DB92_9EURO</name>
<evidence type="ECO:0000259" key="10">
    <source>
        <dbReference type="Pfam" id="PF03151"/>
    </source>
</evidence>
<keyword evidence="7 9" id="KW-0472">Membrane</keyword>
<feature type="transmembrane region" description="Helical" evidence="9">
    <location>
        <begin position="220"/>
        <end position="240"/>
    </location>
</feature>
<dbReference type="InterPro" id="IPR004853">
    <property type="entry name" value="Sugar_P_trans_dom"/>
</dbReference>
<organism evidence="11 12">
    <name type="scientific">Exophiala oligosperma</name>
    <dbReference type="NCBI Taxonomy" id="215243"/>
    <lineage>
        <taxon>Eukaryota</taxon>
        <taxon>Fungi</taxon>
        <taxon>Dikarya</taxon>
        <taxon>Ascomycota</taxon>
        <taxon>Pezizomycotina</taxon>
        <taxon>Eurotiomycetes</taxon>
        <taxon>Chaetothyriomycetidae</taxon>
        <taxon>Chaetothyriales</taxon>
        <taxon>Herpotrichiellaceae</taxon>
        <taxon>Exophiala</taxon>
    </lineage>
</organism>
<reference evidence="11 12" key="1">
    <citation type="submission" date="2015-01" db="EMBL/GenBank/DDBJ databases">
        <title>The Genome Sequence of Exophiala oligosperma CBS72588.</title>
        <authorList>
            <consortium name="The Broad Institute Genomics Platform"/>
            <person name="Cuomo C."/>
            <person name="de Hoog S."/>
            <person name="Gorbushina A."/>
            <person name="Stielow B."/>
            <person name="Teixiera M."/>
            <person name="Abouelleil A."/>
            <person name="Chapman S.B."/>
            <person name="Priest M."/>
            <person name="Young S.K."/>
            <person name="Wortman J."/>
            <person name="Nusbaum C."/>
            <person name="Birren B."/>
        </authorList>
    </citation>
    <scope>NUCLEOTIDE SEQUENCE [LARGE SCALE GENOMIC DNA]</scope>
    <source>
        <strain evidence="11 12">CBS 72588</strain>
    </source>
</reference>
<sequence>MATLDLDESSLGTKAGKMVSFLLPRSSMEKLRNIYPEYTKIDVKTPPLSDEERSDSSSLLDYDAEKGESSDSEDMTDMSARQGRDLEPARPKRTGAQQFVDLVWMGLNVFSTVIIVFLNKTVFSDPQLRQCQISVAIWHFAATTIVLYLSTCRPCHAFEAIRLPIRQVLPICIFFAGFLLLGNLSLALNDVDFYQLAKIMTTPTVVALNFVLFRRYISSSALAAVVASCAGVGLVSAKSFQTNLPGTLVATAAFTVTALYQVWIGKKIEDLKVSPPQLLLNQAPVSVALLLVIAPFVDTVPDLSTIPTNVLYALFMSGVVASLLNLSQFFIIGRTSPLTFNVVSQVKTILIIGLSWLSTGKQLTFVEILGVVFALGGAYAYAQVSRR</sequence>
<dbReference type="EMBL" id="KN847338">
    <property type="protein sequence ID" value="KIW40378.1"/>
    <property type="molecule type" value="Genomic_DNA"/>
</dbReference>
<evidence type="ECO:0000256" key="6">
    <source>
        <dbReference type="ARBA" id="ARBA00022989"/>
    </source>
</evidence>
<evidence type="ECO:0000256" key="7">
    <source>
        <dbReference type="ARBA" id="ARBA00023136"/>
    </source>
</evidence>
<comment type="subcellular location">
    <subcellularLocation>
        <location evidence="2">Endoplasmic reticulum membrane</location>
        <topology evidence="2">Multi-pass membrane protein</topology>
    </subcellularLocation>
</comment>
<feature type="domain" description="Sugar phosphate transporter" evidence="10">
    <location>
        <begin position="103"/>
        <end position="381"/>
    </location>
</feature>
<evidence type="ECO:0000256" key="9">
    <source>
        <dbReference type="SAM" id="Phobius"/>
    </source>
</evidence>
<comment type="function">
    <text evidence="1">Involved in the import of GDP-mannose from the cytoplasm into the Golgi lumen.</text>
</comment>
<feature type="transmembrane region" description="Helical" evidence="9">
    <location>
        <begin position="99"/>
        <end position="117"/>
    </location>
</feature>
<dbReference type="InterPro" id="IPR037185">
    <property type="entry name" value="EmrE-like"/>
</dbReference>
<evidence type="ECO:0000256" key="2">
    <source>
        <dbReference type="ARBA" id="ARBA00004477"/>
    </source>
</evidence>
<dbReference type="Pfam" id="PF03151">
    <property type="entry name" value="TPT"/>
    <property type="match status" value="1"/>
</dbReference>
<dbReference type="SUPFAM" id="SSF103481">
    <property type="entry name" value="Multidrug resistance efflux transporter EmrE"/>
    <property type="match status" value="1"/>
</dbReference>
<evidence type="ECO:0000256" key="3">
    <source>
        <dbReference type="ARBA" id="ARBA00010425"/>
    </source>
</evidence>
<dbReference type="InterPro" id="IPR050186">
    <property type="entry name" value="TPT_transporter"/>
</dbReference>
<keyword evidence="12" id="KW-1185">Reference proteome</keyword>
<dbReference type="AlphaFoldDB" id="A0A0D2DB92"/>
<dbReference type="VEuPathDB" id="FungiDB:PV06_07581"/>
<evidence type="ECO:0000313" key="11">
    <source>
        <dbReference type="EMBL" id="KIW40378.1"/>
    </source>
</evidence>
<keyword evidence="6 9" id="KW-1133">Transmembrane helix</keyword>
<dbReference type="Proteomes" id="UP000053342">
    <property type="component" value="Unassembled WGS sequence"/>
</dbReference>
<accession>A0A0D2DB92</accession>
<evidence type="ECO:0000256" key="1">
    <source>
        <dbReference type="ARBA" id="ARBA00003420"/>
    </source>
</evidence>
<dbReference type="GO" id="GO:0005789">
    <property type="term" value="C:endoplasmic reticulum membrane"/>
    <property type="evidence" value="ECO:0007669"/>
    <property type="project" value="UniProtKB-SubCell"/>
</dbReference>
<evidence type="ECO:0000256" key="8">
    <source>
        <dbReference type="SAM" id="MobiDB-lite"/>
    </source>
</evidence>
<evidence type="ECO:0000313" key="12">
    <source>
        <dbReference type="Proteomes" id="UP000053342"/>
    </source>
</evidence>
<proteinExistence type="inferred from homology"/>
<feature type="transmembrane region" description="Helical" evidence="9">
    <location>
        <begin position="309"/>
        <end position="326"/>
    </location>
</feature>